<dbReference type="PANTHER" id="PTHR48207">
    <property type="entry name" value="SUCCINATE--HYDROXYMETHYLGLUTARATE COA-TRANSFERASE"/>
    <property type="match status" value="1"/>
</dbReference>
<dbReference type="InterPro" id="IPR044855">
    <property type="entry name" value="CoA-Trfase_III_dom3_sf"/>
</dbReference>
<proteinExistence type="predicted"/>
<evidence type="ECO:0000256" key="1">
    <source>
        <dbReference type="ARBA" id="ARBA00022679"/>
    </source>
</evidence>
<dbReference type="Pfam" id="PF02515">
    <property type="entry name" value="CoA_transf_3"/>
    <property type="match status" value="1"/>
</dbReference>
<dbReference type="GO" id="GO:0008410">
    <property type="term" value="F:CoA-transferase activity"/>
    <property type="evidence" value="ECO:0007669"/>
    <property type="project" value="TreeGrafter"/>
</dbReference>
<evidence type="ECO:0000313" key="2">
    <source>
        <dbReference type="EMBL" id="SHK70082.1"/>
    </source>
</evidence>
<reference evidence="2 3" key="1">
    <citation type="submission" date="2016-11" db="EMBL/GenBank/DDBJ databases">
        <authorList>
            <person name="Jaros S."/>
            <person name="Januszkiewicz K."/>
            <person name="Wedrychowicz H."/>
        </authorList>
    </citation>
    <scope>NUCLEOTIDE SEQUENCE [LARGE SCALE GENOMIC DNA]</scope>
    <source>
        <strain evidence="2 3">LMG 20594</strain>
    </source>
</reference>
<evidence type="ECO:0000313" key="3">
    <source>
        <dbReference type="Proteomes" id="UP000184395"/>
    </source>
</evidence>
<dbReference type="Gene3D" id="3.30.1540.10">
    <property type="entry name" value="formyl-coa transferase, domain 3"/>
    <property type="match status" value="1"/>
</dbReference>
<dbReference type="InterPro" id="IPR023606">
    <property type="entry name" value="CoA-Trfase_III_dom_1_sf"/>
</dbReference>
<dbReference type="Proteomes" id="UP000184395">
    <property type="component" value="Unassembled WGS sequence"/>
</dbReference>
<dbReference type="SUPFAM" id="SSF89796">
    <property type="entry name" value="CoA-transferase family III (CaiB/BaiF)"/>
    <property type="match status" value="1"/>
</dbReference>
<sequence length="418" mass="45479">MRRLGYQETTTNMGALSHIRVLDLTRVLAGPWCAQTLADFGADVIKIERPRVGDDTRHWGPPYLKTPDGADTREAAYYLAANRNKRSVTVDIASPEGQRIIRELAAQSDVVLENYKVGQLKKYGLDYASLKEVKPDLVYCSVTGFGQTGPYAQRAGYDFIVQGIGGFMSITGERDGQPGGGPQKAGVAIADLMTGMYSTIAVLTALTHRDRTGEGQYIDMALLDVQVAMLANMNSNYLASGQPPVRWGNAHPNIVPYQTFQTSDGWIIVAVGNDGQFRKFVEAGGRAELADDERFATNPARVRHREVLVPILAEMVRLQGKQQWIAALEAAGVPCGPINDLGEVFENEQVVARGMQVDLPHPSGGTVKLVRNPINMTGTPPEALTHPPTLGEHTESILRDVLGYDEARIAALRAQSVI</sequence>
<dbReference type="InterPro" id="IPR050483">
    <property type="entry name" value="CoA-transferase_III_domain"/>
</dbReference>
<keyword evidence="1 2" id="KW-0808">Transferase</keyword>
<dbReference type="AlphaFoldDB" id="A0A1M6ULJ3"/>
<dbReference type="PANTHER" id="PTHR48207:SF3">
    <property type="entry name" value="SUCCINATE--HYDROXYMETHYLGLUTARATE COA-TRANSFERASE"/>
    <property type="match status" value="1"/>
</dbReference>
<accession>A0A1M6ULJ3</accession>
<gene>
    <name evidence="2" type="ORF">SAMN05192548_103367</name>
</gene>
<organism evidence="2 3">
    <name type="scientific">Paraburkholderia terricola</name>
    <dbReference type="NCBI Taxonomy" id="169427"/>
    <lineage>
        <taxon>Bacteria</taxon>
        <taxon>Pseudomonadati</taxon>
        <taxon>Pseudomonadota</taxon>
        <taxon>Betaproteobacteria</taxon>
        <taxon>Burkholderiales</taxon>
        <taxon>Burkholderiaceae</taxon>
        <taxon>Paraburkholderia</taxon>
    </lineage>
</organism>
<protein>
    <submittedName>
        <fullName evidence="2">Formyl-CoA transferase</fullName>
    </submittedName>
</protein>
<dbReference type="Gene3D" id="3.40.50.10540">
    <property type="entry name" value="Crotonobetainyl-coa:carnitine coa-transferase, domain 1"/>
    <property type="match status" value="1"/>
</dbReference>
<dbReference type="EMBL" id="FRAB01000033">
    <property type="protein sequence ID" value="SHK70082.1"/>
    <property type="molecule type" value="Genomic_DNA"/>
</dbReference>
<dbReference type="InterPro" id="IPR003673">
    <property type="entry name" value="CoA-Trfase_fam_III"/>
</dbReference>
<name>A0A1M6ULJ3_9BURK</name>